<evidence type="ECO:0000256" key="8">
    <source>
        <dbReference type="ARBA" id="ARBA00023002"/>
    </source>
</evidence>
<organism evidence="13 14">
    <name type="scientific">Drosophila virilis</name>
    <name type="common">Fruit fly</name>
    <dbReference type="NCBI Taxonomy" id="7244"/>
    <lineage>
        <taxon>Eukaryota</taxon>
        <taxon>Metazoa</taxon>
        <taxon>Ecdysozoa</taxon>
        <taxon>Arthropoda</taxon>
        <taxon>Hexapoda</taxon>
        <taxon>Insecta</taxon>
        <taxon>Pterygota</taxon>
        <taxon>Neoptera</taxon>
        <taxon>Endopterygota</taxon>
        <taxon>Diptera</taxon>
        <taxon>Brachycera</taxon>
        <taxon>Muscomorpha</taxon>
        <taxon>Ephydroidea</taxon>
        <taxon>Drosophilidae</taxon>
        <taxon>Drosophila</taxon>
    </lineage>
</organism>
<comment type="function">
    <text evidence="2">May be involved in the metabolism of insect hormones and in the breakdown of synthetic insecticides.</text>
</comment>
<evidence type="ECO:0000256" key="1">
    <source>
        <dbReference type="ARBA" id="ARBA00001971"/>
    </source>
</evidence>
<evidence type="ECO:0000256" key="2">
    <source>
        <dbReference type="ARBA" id="ARBA00003690"/>
    </source>
</evidence>
<evidence type="ECO:0000256" key="5">
    <source>
        <dbReference type="ARBA" id="ARBA00010617"/>
    </source>
</evidence>
<dbReference type="GO" id="GO:0005506">
    <property type="term" value="F:iron ion binding"/>
    <property type="evidence" value="ECO:0007669"/>
    <property type="project" value="InterPro"/>
</dbReference>
<accession>B4LFF5</accession>
<dbReference type="PRINTS" id="PR00465">
    <property type="entry name" value="EP450IV"/>
</dbReference>
<evidence type="ECO:0000313" key="13">
    <source>
        <dbReference type="EMBL" id="EDW69253.2"/>
    </source>
</evidence>
<evidence type="ECO:0000256" key="7">
    <source>
        <dbReference type="ARBA" id="ARBA00022723"/>
    </source>
</evidence>
<keyword evidence="9 11" id="KW-0408">Iron</keyword>
<evidence type="ECO:0000256" key="3">
    <source>
        <dbReference type="ARBA" id="ARBA00004174"/>
    </source>
</evidence>
<dbReference type="GO" id="GO:0016705">
    <property type="term" value="F:oxidoreductase activity, acting on paired donors, with incorporation or reduction of molecular oxygen"/>
    <property type="evidence" value="ECO:0007669"/>
    <property type="project" value="InterPro"/>
</dbReference>
<dbReference type="FunFam" id="1.10.630.10:FF:000006">
    <property type="entry name" value="Cytochrome P450 302a1, mitochondrial"/>
    <property type="match status" value="1"/>
</dbReference>
<dbReference type="CDD" id="cd11054">
    <property type="entry name" value="CYP24A1-like"/>
    <property type="match status" value="1"/>
</dbReference>
<evidence type="ECO:0000313" key="14">
    <source>
        <dbReference type="Proteomes" id="UP000008792"/>
    </source>
</evidence>
<feature type="binding site" description="axial binding residue" evidence="11">
    <location>
        <position position="462"/>
    </location>
    <ligand>
        <name>heme</name>
        <dbReference type="ChEBI" id="CHEBI:30413"/>
    </ligand>
    <ligandPart>
        <name>Fe</name>
        <dbReference type="ChEBI" id="CHEBI:18248"/>
    </ligandPart>
</feature>
<dbReference type="STRING" id="7244.B4LFF5"/>
<dbReference type="AlphaFoldDB" id="B4LFF5"/>
<evidence type="ECO:0000256" key="4">
    <source>
        <dbReference type="ARBA" id="ARBA00004406"/>
    </source>
</evidence>
<dbReference type="GO" id="GO:0005789">
    <property type="term" value="C:endoplasmic reticulum membrane"/>
    <property type="evidence" value="ECO:0007669"/>
    <property type="project" value="UniProtKB-SubCell"/>
</dbReference>
<keyword evidence="10 12" id="KW-0503">Monooxygenase</keyword>
<dbReference type="InterPro" id="IPR050479">
    <property type="entry name" value="CYP11_CYP27_families"/>
</dbReference>
<dbReference type="OrthoDB" id="3945418at2759"/>
<dbReference type="PANTHER" id="PTHR24279">
    <property type="entry name" value="CYTOCHROME P450"/>
    <property type="match status" value="1"/>
</dbReference>
<dbReference type="Pfam" id="PF00067">
    <property type="entry name" value="p450"/>
    <property type="match status" value="1"/>
</dbReference>
<dbReference type="InterPro" id="IPR001128">
    <property type="entry name" value="Cyt_P450"/>
</dbReference>
<dbReference type="PRINTS" id="PR00385">
    <property type="entry name" value="P450"/>
</dbReference>
<dbReference type="GO" id="GO:0004497">
    <property type="term" value="F:monooxygenase activity"/>
    <property type="evidence" value="ECO:0007669"/>
    <property type="project" value="UniProtKB-KW"/>
</dbReference>
<dbReference type="FunCoup" id="B4LFF5">
    <property type="interactions" value="72"/>
</dbReference>
<dbReference type="Proteomes" id="UP000008792">
    <property type="component" value="Unassembled WGS sequence"/>
</dbReference>
<keyword evidence="7 11" id="KW-0479">Metal-binding</keyword>
<keyword evidence="14" id="KW-1185">Reference proteome</keyword>
<comment type="subcellular location">
    <subcellularLocation>
        <location evidence="4">Endoplasmic reticulum membrane</location>
        <topology evidence="4">Peripheral membrane protein</topology>
    </subcellularLocation>
    <subcellularLocation>
        <location evidence="3">Microsome membrane</location>
        <topology evidence="3">Peripheral membrane protein</topology>
    </subcellularLocation>
</comment>
<name>B4LFF5_DROVI</name>
<dbReference type="SUPFAM" id="SSF48264">
    <property type="entry name" value="Cytochrome P450"/>
    <property type="match status" value="1"/>
</dbReference>
<evidence type="ECO:0000256" key="10">
    <source>
        <dbReference type="ARBA" id="ARBA00023033"/>
    </source>
</evidence>
<dbReference type="GO" id="GO:0020037">
    <property type="term" value="F:heme binding"/>
    <property type="evidence" value="ECO:0007669"/>
    <property type="project" value="InterPro"/>
</dbReference>
<dbReference type="InterPro" id="IPR017972">
    <property type="entry name" value="Cyt_P450_CS"/>
</dbReference>
<evidence type="ECO:0000256" key="11">
    <source>
        <dbReference type="PIRSR" id="PIRSR602403-1"/>
    </source>
</evidence>
<comment type="cofactor">
    <cofactor evidence="1 11">
        <name>heme</name>
        <dbReference type="ChEBI" id="CHEBI:30413"/>
    </cofactor>
</comment>
<sequence>MSFIKARQIALAGARSVHAATAFNPADDVAAAQARPFSEVPRPRKVKILRGFMPGGEFYDNSFLDFAITMRKRYGDLFIIPGFFGRPDFLAALSAKDIETVFRNEGIWPQREGLDSLVYFREKVRPEVFGELKGLIAAQHEGWGKFRSAVNPVFMQPRGLKMYYEPLSNINNEFIERIKEIRDPHTLEVPADFEQEISRLVFESIALIAFNRQMGIIRKNRDNPDALSLFKSSRQIFQLSFKLDIQPSLWKFVSTPTFRKLMRILNESVDISQRLIEEARLEEERRLQSGDKSVNNSMMQRLINIDPKVAVVMGLDLLLAGVDASSTFLGALLLCLSKNQDKQHKLRAELMRVMPTKETILDEESMKDMPYLRAVIKEALRYYPNGVGTFRNCATDVTLSGYNIPKGTQIMVGANVLMKEEAYFPQADKFLPERWLRDPETNKKVGVTPFTYLPFGFGPRMCIGKRVVDLEMETSLAKLIRNFHVEFNYDASKPFKSLFLMEPAIPFRFKFTDVDN</sequence>
<dbReference type="eggNOG" id="KOG0159">
    <property type="taxonomic scope" value="Eukaryota"/>
</dbReference>
<keyword evidence="6 11" id="KW-0349">Heme</keyword>
<keyword evidence="8 12" id="KW-0560">Oxidoreductase</keyword>
<comment type="similarity">
    <text evidence="5 12">Belongs to the cytochrome P450 family.</text>
</comment>
<dbReference type="Gene3D" id="1.10.630.10">
    <property type="entry name" value="Cytochrome P450"/>
    <property type="match status" value="1"/>
</dbReference>
<proteinExistence type="inferred from homology"/>
<gene>
    <name evidence="13" type="primary">Dvir\GJ13146</name>
    <name evidence="13" type="ORF">Dvir_GJ13146</name>
</gene>
<protein>
    <recommendedName>
        <fullName evidence="15">Cytochrome P450 12d1 proximal, mitochondrial</fullName>
    </recommendedName>
</protein>
<reference evidence="13 14" key="1">
    <citation type="journal article" date="2007" name="Nature">
        <title>Evolution of genes and genomes on the Drosophila phylogeny.</title>
        <authorList>
            <consortium name="Drosophila 12 Genomes Consortium"/>
            <person name="Clark A.G."/>
            <person name="Eisen M.B."/>
            <person name="Smith D.R."/>
            <person name="Bergman C.M."/>
            <person name="Oliver B."/>
            <person name="Markow T.A."/>
            <person name="Kaufman T.C."/>
            <person name="Kellis M."/>
            <person name="Gelbart W."/>
            <person name="Iyer V.N."/>
            <person name="Pollard D.A."/>
            <person name="Sackton T.B."/>
            <person name="Larracuente A.M."/>
            <person name="Singh N.D."/>
            <person name="Abad J.P."/>
            <person name="Abt D.N."/>
            <person name="Adryan B."/>
            <person name="Aguade M."/>
            <person name="Akashi H."/>
            <person name="Anderson W.W."/>
            <person name="Aquadro C.F."/>
            <person name="Ardell D.H."/>
            <person name="Arguello R."/>
            <person name="Artieri C.G."/>
            <person name="Barbash D.A."/>
            <person name="Barker D."/>
            <person name="Barsanti P."/>
            <person name="Batterham P."/>
            <person name="Batzoglou S."/>
            <person name="Begun D."/>
            <person name="Bhutkar A."/>
            <person name="Blanco E."/>
            <person name="Bosak S.A."/>
            <person name="Bradley R.K."/>
            <person name="Brand A.D."/>
            <person name="Brent M.R."/>
            <person name="Brooks A.N."/>
            <person name="Brown R.H."/>
            <person name="Butlin R.K."/>
            <person name="Caggese C."/>
            <person name="Calvi B.R."/>
            <person name="Bernardo de Carvalho A."/>
            <person name="Caspi A."/>
            <person name="Castrezana S."/>
            <person name="Celniker S.E."/>
            <person name="Chang J.L."/>
            <person name="Chapple C."/>
            <person name="Chatterji S."/>
            <person name="Chinwalla A."/>
            <person name="Civetta A."/>
            <person name="Clifton S.W."/>
            <person name="Comeron J.M."/>
            <person name="Costello J.C."/>
            <person name="Coyne J.A."/>
            <person name="Daub J."/>
            <person name="David R.G."/>
            <person name="Delcher A.L."/>
            <person name="Delehaunty K."/>
            <person name="Do C.B."/>
            <person name="Ebling H."/>
            <person name="Edwards K."/>
            <person name="Eickbush T."/>
            <person name="Evans J.D."/>
            <person name="Filipski A."/>
            <person name="Findeiss S."/>
            <person name="Freyhult E."/>
            <person name="Fulton L."/>
            <person name="Fulton R."/>
            <person name="Garcia A.C."/>
            <person name="Gardiner A."/>
            <person name="Garfield D.A."/>
            <person name="Garvin B.E."/>
            <person name="Gibson G."/>
            <person name="Gilbert D."/>
            <person name="Gnerre S."/>
            <person name="Godfrey J."/>
            <person name="Good R."/>
            <person name="Gotea V."/>
            <person name="Gravely B."/>
            <person name="Greenberg A.J."/>
            <person name="Griffiths-Jones S."/>
            <person name="Gross S."/>
            <person name="Guigo R."/>
            <person name="Gustafson E.A."/>
            <person name="Haerty W."/>
            <person name="Hahn M.W."/>
            <person name="Halligan D.L."/>
            <person name="Halpern A.L."/>
            <person name="Halter G.M."/>
            <person name="Han M.V."/>
            <person name="Heger A."/>
            <person name="Hillier L."/>
            <person name="Hinrichs A.S."/>
            <person name="Holmes I."/>
            <person name="Hoskins R.A."/>
            <person name="Hubisz M.J."/>
            <person name="Hultmark D."/>
            <person name="Huntley M.A."/>
            <person name="Jaffe D.B."/>
            <person name="Jagadeeshan S."/>
            <person name="Jeck W.R."/>
            <person name="Johnson J."/>
            <person name="Jones C.D."/>
            <person name="Jordan W.C."/>
            <person name="Karpen G.H."/>
            <person name="Kataoka E."/>
            <person name="Keightley P.D."/>
            <person name="Kheradpour P."/>
            <person name="Kirkness E.F."/>
            <person name="Koerich L.B."/>
            <person name="Kristiansen K."/>
            <person name="Kudrna D."/>
            <person name="Kulathinal R.J."/>
            <person name="Kumar S."/>
            <person name="Kwok R."/>
            <person name="Lander E."/>
            <person name="Langley C.H."/>
            <person name="Lapoint R."/>
            <person name="Lazzaro B.P."/>
            <person name="Lee S.J."/>
            <person name="Levesque L."/>
            <person name="Li R."/>
            <person name="Lin C.F."/>
            <person name="Lin M.F."/>
            <person name="Lindblad-Toh K."/>
            <person name="Llopart A."/>
            <person name="Long M."/>
            <person name="Low L."/>
            <person name="Lozovsky E."/>
            <person name="Lu J."/>
            <person name="Luo M."/>
            <person name="Machado C.A."/>
            <person name="Makalowski W."/>
            <person name="Marzo M."/>
            <person name="Matsuda M."/>
            <person name="Matzkin L."/>
            <person name="McAllister B."/>
            <person name="McBride C.S."/>
            <person name="McKernan B."/>
            <person name="McKernan K."/>
            <person name="Mendez-Lago M."/>
            <person name="Minx P."/>
            <person name="Mollenhauer M.U."/>
            <person name="Montooth K."/>
            <person name="Mount S.M."/>
            <person name="Mu X."/>
            <person name="Myers E."/>
            <person name="Negre B."/>
            <person name="Newfeld S."/>
            <person name="Nielsen R."/>
            <person name="Noor M.A."/>
            <person name="O'Grady P."/>
            <person name="Pachter L."/>
            <person name="Papaceit M."/>
            <person name="Parisi M.J."/>
            <person name="Parisi M."/>
            <person name="Parts L."/>
            <person name="Pedersen J.S."/>
            <person name="Pesole G."/>
            <person name="Phillippy A.M."/>
            <person name="Ponting C.P."/>
            <person name="Pop M."/>
            <person name="Porcelli D."/>
            <person name="Powell J.R."/>
            <person name="Prohaska S."/>
            <person name="Pruitt K."/>
            <person name="Puig M."/>
            <person name="Quesneville H."/>
            <person name="Ram K.R."/>
            <person name="Rand D."/>
            <person name="Rasmussen M.D."/>
            <person name="Reed L.K."/>
            <person name="Reenan R."/>
            <person name="Reily A."/>
            <person name="Remington K.A."/>
            <person name="Rieger T.T."/>
            <person name="Ritchie M.G."/>
            <person name="Robin C."/>
            <person name="Rogers Y.H."/>
            <person name="Rohde C."/>
            <person name="Rozas J."/>
            <person name="Rubenfield M.J."/>
            <person name="Ruiz A."/>
            <person name="Russo S."/>
            <person name="Salzberg S.L."/>
            <person name="Sanchez-Gracia A."/>
            <person name="Saranga D.J."/>
            <person name="Sato H."/>
            <person name="Schaeffer S.W."/>
            <person name="Schatz M.C."/>
            <person name="Schlenke T."/>
            <person name="Schwartz R."/>
            <person name="Segarra C."/>
            <person name="Singh R.S."/>
            <person name="Sirot L."/>
            <person name="Sirota M."/>
            <person name="Sisneros N.B."/>
            <person name="Smith C.D."/>
            <person name="Smith T.F."/>
            <person name="Spieth J."/>
            <person name="Stage D.E."/>
            <person name="Stark A."/>
            <person name="Stephan W."/>
            <person name="Strausberg R.L."/>
            <person name="Strempel S."/>
            <person name="Sturgill D."/>
            <person name="Sutton G."/>
            <person name="Sutton G.G."/>
            <person name="Tao W."/>
            <person name="Teichmann S."/>
            <person name="Tobari Y.N."/>
            <person name="Tomimura Y."/>
            <person name="Tsolas J.M."/>
            <person name="Valente V.L."/>
            <person name="Venter E."/>
            <person name="Venter J.C."/>
            <person name="Vicario S."/>
            <person name="Vieira F.G."/>
            <person name="Vilella A.J."/>
            <person name="Villasante A."/>
            <person name="Walenz B."/>
            <person name="Wang J."/>
            <person name="Wasserman M."/>
            <person name="Watts T."/>
            <person name="Wilson D."/>
            <person name="Wilson R.K."/>
            <person name="Wing R.A."/>
            <person name="Wolfner M.F."/>
            <person name="Wong A."/>
            <person name="Wong G.K."/>
            <person name="Wu C.I."/>
            <person name="Wu G."/>
            <person name="Yamamoto D."/>
            <person name="Yang H.P."/>
            <person name="Yang S.P."/>
            <person name="Yorke J.A."/>
            <person name="Yoshida K."/>
            <person name="Zdobnov E."/>
            <person name="Zhang P."/>
            <person name="Zhang Y."/>
            <person name="Zimin A.V."/>
            <person name="Baldwin J."/>
            <person name="Abdouelleil A."/>
            <person name="Abdulkadir J."/>
            <person name="Abebe A."/>
            <person name="Abera B."/>
            <person name="Abreu J."/>
            <person name="Acer S.C."/>
            <person name="Aftuck L."/>
            <person name="Alexander A."/>
            <person name="An P."/>
            <person name="Anderson E."/>
            <person name="Anderson S."/>
            <person name="Arachi H."/>
            <person name="Azer M."/>
            <person name="Bachantsang P."/>
            <person name="Barry A."/>
            <person name="Bayul T."/>
            <person name="Berlin A."/>
            <person name="Bessette D."/>
            <person name="Bloom T."/>
            <person name="Blye J."/>
            <person name="Boguslavskiy L."/>
            <person name="Bonnet C."/>
            <person name="Boukhgalter B."/>
            <person name="Bourzgui I."/>
            <person name="Brown A."/>
            <person name="Cahill P."/>
            <person name="Channer S."/>
            <person name="Cheshatsang Y."/>
            <person name="Chuda L."/>
            <person name="Citroen M."/>
            <person name="Collymore A."/>
            <person name="Cooke P."/>
            <person name="Costello M."/>
            <person name="D'Aco K."/>
            <person name="Daza R."/>
            <person name="De Haan G."/>
            <person name="DeGray S."/>
            <person name="DeMaso C."/>
            <person name="Dhargay N."/>
            <person name="Dooley K."/>
            <person name="Dooley E."/>
            <person name="Doricent M."/>
            <person name="Dorje P."/>
            <person name="Dorjee K."/>
            <person name="Dupes A."/>
            <person name="Elong R."/>
            <person name="Falk J."/>
            <person name="Farina A."/>
            <person name="Faro S."/>
            <person name="Ferguson D."/>
            <person name="Fisher S."/>
            <person name="Foley C.D."/>
            <person name="Franke A."/>
            <person name="Friedrich D."/>
            <person name="Gadbois L."/>
            <person name="Gearin G."/>
            <person name="Gearin C.R."/>
            <person name="Giannoukos G."/>
            <person name="Goode T."/>
            <person name="Graham J."/>
            <person name="Grandbois E."/>
            <person name="Grewal S."/>
            <person name="Gyaltsen K."/>
            <person name="Hafez N."/>
            <person name="Hagos B."/>
            <person name="Hall J."/>
            <person name="Henson C."/>
            <person name="Hollinger A."/>
            <person name="Honan T."/>
            <person name="Huard M.D."/>
            <person name="Hughes L."/>
            <person name="Hurhula B."/>
            <person name="Husby M.E."/>
            <person name="Kamat A."/>
            <person name="Kanga B."/>
            <person name="Kashin S."/>
            <person name="Khazanovich D."/>
            <person name="Kisner P."/>
            <person name="Lance K."/>
            <person name="Lara M."/>
            <person name="Lee W."/>
            <person name="Lennon N."/>
            <person name="Letendre F."/>
            <person name="LeVine R."/>
            <person name="Lipovsky A."/>
            <person name="Liu X."/>
            <person name="Liu J."/>
            <person name="Liu S."/>
            <person name="Lokyitsang T."/>
            <person name="Lokyitsang Y."/>
            <person name="Lubonja R."/>
            <person name="Lui A."/>
            <person name="MacDonald P."/>
            <person name="Magnisalis V."/>
            <person name="Maru K."/>
            <person name="Matthews C."/>
            <person name="McCusker W."/>
            <person name="McDonough S."/>
            <person name="Mehta T."/>
            <person name="Meldrim J."/>
            <person name="Meneus L."/>
            <person name="Mihai O."/>
            <person name="Mihalev A."/>
            <person name="Mihova T."/>
            <person name="Mittelman R."/>
            <person name="Mlenga V."/>
            <person name="Montmayeur A."/>
            <person name="Mulrain L."/>
            <person name="Navidi A."/>
            <person name="Naylor J."/>
            <person name="Negash T."/>
            <person name="Nguyen T."/>
            <person name="Nguyen N."/>
            <person name="Nicol R."/>
            <person name="Norbu C."/>
            <person name="Norbu N."/>
            <person name="Novod N."/>
            <person name="O'Neill B."/>
            <person name="Osman S."/>
            <person name="Markiewicz E."/>
            <person name="Oyono O.L."/>
            <person name="Patti C."/>
            <person name="Phunkhang P."/>
            <person name="Pierre F."/>
            <person name="Priest M."/>
            <person name="Raghuraman S."/>
            <person name="Rege F."/>
            <person name="Reyes R."/>
            <person name="Rise C."/>
            <person name="Rogov P."/>
            <person name="Ross K."/>
            <person name="Ryan E."/>
            <person name="Settipalli S."/>
            <person name="Shea T."/>
            <person name="Sherpa N."/>
            <person name="Shi L."/>
            <person name="Shih D."/>
            <person name="Sparrow T."/>
            <person name="Spaulding J."/>
            <person name="Stalker J."/>
            <person name="Stange-Thomann N."/>
            <person name="Stavropoulos S."/>
            <person name="Stone C."/>
            <person name="Strader C."/>
            <person name="Tesfaye S."/>
            <person name="Thomson T."/>
            <person name="Thoulutsang Y."/>
            <person name="Thoulutsang D."/>
            <person name="Topham K."/>
            <person name="Topping I."/>
            <person name="Tsamla T."/>
            <person name="Vassiliev H."/>
            <person name="Vo A."/>
            <person name="Wangchuk T."/>
            <person name="Wangdi T."/>
            <person name="Weiand M."/>
            <person name="Wilkinson J."/>
            <person name="Wilson A."/>
            <person name="Yadav S."/>
            <person name="Young G."/>
            <person name="Yu Q."/>
            <person name="Zembek L."/>
            <person name="Zhong D."/>
            <person name="Zimmer A."/>
            <person name="Zwirko Z."/>
            <person name="Jaffe D.B."/>
            <person name="Alvarez P."/>
            <person name="Brockman W."/>
            <person name="Butler J."/>
            <person name="Chin C."/>
            <person name="Gnerre S."/>
            <person name="Grabherr M."/>
            <person name="Kleber M."/>
            <person name="Mauceli E."/>
            <person name="MacCallum I."/>
        </authorList>
    </citation>
    <scope>NUCLEOTIDE SEQUENCE [LARGE SCALE GENOMIC DNA]</scope>
    <source>
        <strain evidence="14">Tucson 15010-1051.87</strain>
    </source>
</reference>
<dbReference type="InterPro" id="IPR036396">
    <property type="entry name" value="Cyt_P450_sf"/>
</dbReference>
<dbReference type="KEGG" id="dvi:6624377"/>
<evidence type="ECO:0000256" key="6">
    <source>
        <dbReference type="ARBA" id="ARBA00022617"/>
    </source>
</evidence>
<dbReference type="PANTHER" id="PTHR24279:SF120">
    <property type="entry name" value="CYTOCHROME P450"/>
    <property type="match status" value="1"/>
</dbReference>
<dbReference type="EMBL" id="CH940647">
    <property type="protein sequence ID" value="EDW69253.2"/>
    <property type="molecule type" value="Genomic_DNA"/>
</dbReference>
<evidence type="ECO:0000256" key="12">
    <source>
        <dbReference type="RuleBase" id="RU000461"/>
    </source>
</evidence>
<dbReference type="InterPro" id="IPR002403">
    <property type="entry name" value="Cyt_P450_E_grp-IV"/>
</dbReference>
<dbReference type="InParanoid" id="B4LFF5"/>
<dbReference type="PROSITE" id="PS00086">
    <property type="entry name" value="CYTOCHROME_P450"/>
    <property type="match status" value="1"/>
</dbReference>
<evidence type="ECO:0000256" key="9">
    <source>
        <dbReference type="ARBA" id="ARBA00023004"/>
    </source>
</evidence>
<dbReference type="HOGENOM" id="CLU_001570_28_0_1"/>
<evidence type="ECO:0008006" key="15">
    <source>
        <dbReference type="Google" id="ProtNLM"/>
    </source>
</evidence>